<keyword evidence="6 7" id="KW-0694">RNA-binding</keyword>
<dbReference type="InterPro" id="IPR014721">
    <property type="entry name" value="Ribsml_uS5_D2-typ_fold_subgr"/>
</dbReference>
<evidence type="ECO:0000313" key="10">
    <source>
        <dbReference type="Proteomes" id="UP001168613"/>
    </source>
</evidence>
<dbReference type="NCBIfam" id="TIGR00188">
    <property type="entry name" value="rnpA"/>
    <property type="match status" value="1"/>
</dbReference>
<proteinExistence type="inferred from homology"/>
<evidence type="ECO:0000256" key="4">
    <source>
        <dbReference type="ARBA" id="ARBA00022759"/>
    </source>
</evidence>
<evidence type="ECO:0000313" key="9">
    <source>
        <dbReference type="EMBL" id="MDN4119849.1"/>
    </source>
</evidence>
<dbReference type="RefSeq" id="WP_266122863.1">
    <property type="nucleotide sequence ID" value="NZ_JAJHNU010000001.1"/>
</dbReference>
<dbReference type="EMBL" id="JAJHNU010000001">
    <property type="protein sequence ID" value="MDN4119849.1"/>
    <property type="molecule type" value="Genomic_DNA"/>
</dbReference>
<evidence type="ECO:0000256" key="2">
    <source>
        <dbReference type="ARBA" id="ARBA00022694"/>
    </source>
</evidence>
<evidence type="ECO:0000256" key="7">
    <source>
        <dbReference type="HAMAP-Rule" id="MF_00227"/>
    </source>
</evidence>
<dbReference type="GO" id="GO:0004526">
    <property type="term" value="F:ribonuclease P activity"/>
    <property type="evidence" value="ECO:0007669"/>
    <property type="project" value="UniProtKB-EC"/>
</dbReference>
<organism evidence="9 10">
    <name type="scientific">Alcaligenes endophyticus</name>
    <dbReference type="NCBI Taxonomy" id="1929088"/>
    <lineage>
        <taxon>Bacteria</taxon>
        <taxon>Pseudomonadati</taxon>
        <taxon>Pseudomonadota</taxon>
        <taxon>Betaproteobacteria</taxon>
        <taxon>Burkholderiales</taxon>
        <taxon>Alcaligenaceae</taxon>
        <taxon>Alcaligenes</taxon>
    </lineage>
</organism>
<evidence type="ECO:0000256" key="8">
    <source>
        <dbReference type="NCBIfam" id="TIGR00188"/>
    </source>
</evidence>
<comment type="catalytic activity">
    <reaction evidence="7">
        <text>Endonucleolytic cleavage of RNA, removing 5'-extranucleotides from tRNA precursor.</text>
        <dbReference type="EC" id="3.1.26.5"/>
    </reaction>
</comment>
<dbReference type="EC" id="3.1.26.5" evidence="7 8"/>
<dbReference type="PROSITE" id="PS00648">
    <property type="entry name" value="RIBONUCLEASE_P"/>
    <property type="match status" value="1"/>
</dbReference>
<keyword evidence="3 7" id="KW-0540">Nuclease</keyword>
<keyword evidence="10" id="KW-1185">Reference proteome</keyword>
<dbReference type="PANTHER" id="PTHR33992:SF1">
    <property type="entry name" value="RIBONUCLEASE P PROTEIN COMPONENT"/>
    <property type="match status" value="1"/>
</dbReference>
<dbReference type="HAMAP" id="MF_00227">
    <property type="entry name" value="RNase_P"/>
    <property type="match status" value="1"/>
</dbReference>
<comment type="caution">
    <text evidence="9">The sequence shown here is derived from an EMBL/GenBank/DDBJ whole genome shotgun (WGS) entry which is preliminary data.</text>
</comment>
<keyword evidence="2 7" id="KW-0819">tRNA processing</keyword>
<reference evidence="9" key="1">
    <citation type="submission" date="2021-11" db="EMBL/GenBank/DDBJ databases">
        <title>Draft genome sequence of Alcaligenes endophyticus type strain CCUG 75668T.</title>
        <authorList>
            <person name="Salva-Serra F."/>
            <person name="Duran R.E."/>
            <person name="Seeger M."/>
            <person name="Moore E.R.B."/>
            <person name="Jaen-Luchoro D."/>
        </authorList>
    </citation>
    <scope>NUCLEOTIDE SEQUENCE</scope>
    <source>
        <strain evidence="9">CCUG 75668</strain>
    </source>
</reference>
<dbReference type="InterPro" id="IPR020568">
    <property type="entry name" value="Ribosomal_Su5_D2-typ_SF"/>
</dbReference>
<name>A0ABT8EEZ4_9BURK</name>
<sequence length="122" mass="13764">MRATFPATARLHSPTEYAQALKGRRIARGALFVVTSPRSPNSEQAPQARLGLIIPKRYANKAVTRNAIKRVIRESFRHTRAQLMPTDYVFRLHSKIPPSSLTQLKLLVRQEADTLLSKACRS</sequence>
<comment type="function">
    <text evidence="1 7">RNaseP catalyzes the removal of the 5'-leader sequence from pre-tRNA to produce the mature 5'-terminus. It can also cleave other RNA substrates such as 4.5S RNA. The protein component plays an auxiliary but essential role in vivo by binding to the 5'-leader sequence and broadening the substrate specificity of the ribozyme.</text>
</comment>
<evidence type="ECO:0000256" key="1">
    <source>
        <dbReference type="ARBA" id="ARBA00002663"/>
    </source>
</evidence>
<comment type="similarity">
    <text evidence="7">Belongs to the RnpA family.</text>
</comment>
<comment type="subunit">
    <text evidence="7">Consists of a catalytic RNA component (M1 or rnpB) and a protein subunit.</text>
</comment>
<gene>
    <name evidence="7 9" type="primary">rnpA</name>
    <name evidence="9" type="ORF">LMS43_00970</name>
</gene>
<dbReference type="InterPro" id="IPR020539">
    <property type="entry name" value="RNase_P_CS"/>
</dbReference>
<dbReference type="PANTHER" id="PTHR33992">
    <property type="entry name" value="RIBONUCLEASE P PROTEIN COMPONENT"/>
    <property type="match status" value="1"/>
</dbReference>
<protein>
    <recommendedName>
        <fullName evidence="7 8">Ribonuclease P protein component</fullName>
        <shortName evidence="7">RNase P protein</shortName>
        <shortName evidence="7">RNaseP protein</shortName>
        <ecNumber evidence="7 8">3.1.26.5</ecNumber>
    </recommendedName>
    <alternativeName>
        <fullName evidence="7">Protein C5</fullName>
    </alternativeName>
</protein>
<evidence type="ECO:0000256" key="5">
    <source>
        <dbReference type="ARBA" id="ARBA00022801"/>
    </source>
</evidence>
<dbReference type="Gene3D" id="3.30.230.10">
    <property type="match status" value="1"/>
</dbReference>
<evidence type="ECO:0000256" key="6">
    <source>
        <dbReference type="ARBA" id="ARBA00022884"/>
    </source>
</evidence>
<dbReference type="Proteomes" id="UP001168613">
    <property type="component" value="Unassembled WGS sequence"/>
</dbReference>
<keyword evidence="4 7" id="KW-0255">Endonuclease</keyword>
<dbReference type="SUPFAM" id="SSF54211">
    <property type="entry name" value="Ribosomal protein S5 domain 2-like"/>
    <property type="match status" value="1"/>
</dbReference>
<evidence type="ECO:0000256" key="3">
    <source>
        <dbReference type="ARBA" id="ARBA00022722"/>
    </source>
</evidence>
<dbReference type="Pfam" id="PF00825">
    <property type="entry name" value="Ribonuclease_P"/>
    <property type="match status" value="1"/>
</dbReference>
<accession>A0ABT8EEZ4</accession>
<dbReference type="InterPro" id="IPR000100">
    <property type="entry name" value="RNase_P"/>
</dbReference>
<keyword evidence="5 7" id="KW-0378">Hydrolase</keyword>